<dbReference type="EMBL" id="JAHUZC010000034">
    <property type="protein sequence ID" value="MBV7366066.1"/>
    <property type="molecule type" value="Genomic_DNA"/>
</dbReference>
<dbReference type="RefSeq" id="WP_218494157.1">
    <property type="nucleotide sequence ID" value="NZ_JAHUZC010000034.1"/>
</dbReference>
<comment type="caution">
    <text evidence="1">The sequence shown here is derived from an EMBL/GenBank/DDBJ whole genome shotgun (WGS) entry which is preliminary data.</text>
</comment>
<keyword evidence="2" id="KW-1185">Reference proteome</keyword>
<accession>A0ABS6SWD9</accession>
<feature type="non-terminal residue" evidence="1">
    <location>
        <position position="1"/>
    </location>
</feature>
<dbReference type="Proteomes" id="UP000723776">
    <property type="component" value="Unassembled WGS sequence"/>
</dbReference>
<evidence type="ECO:0000313" key="2">
    <source>
        <dbReference type="Proteomes" id="UP000723776"/>
    </source>
</evidence>
<protein>
    <recommendedName>
        <fullName evidence="3">Aspartate aminotransferase family protein</fullName>
    </recommendedName>
</protein>
<evidence type="ECO:0008006" key="3">
    <source>
        <dbReference type="Google" id="ProtNLM"/>
    </source>
</evidence>
<sequence>YRSGYSTPEETRRVVALQRALTLAGFHIARTGKAFLSTPMTDEDIDSFIDAVNRIVDARLEPMSAGLVS</sequence>
<evidence type="ECO:0000313" key="1">
    <source>
        <dbReference type="EMBL" id="MBV7366066.1"/>
    </source>
</evidence>
<reference evidence="1 2" key="1">
    <citation type="submission" date="2021-06" db="EMBL/GenBank/DDBJ databases">
        <title>A novel Streptococcus species isolated from patients with diabetic foot ulcer (DFU).</title>
        <authorList>
            <person name="Chen Y.-S."/>
        </authorList>
    </citation>
    <scope>NUCLEOTIDE SEQUENCE [LARGE SCALE GENOMIC DNA]</scope>
    <source>
        <strain evidence="1 2">DM3B3</strain>
    </source>
</reference>
<organism evidence="1 2">
    <name type="scientific">Streptococcus vulneris</name>
    <dbReference type="NCBI Taxonomy" id="2853160"/>
    <lineage>
        <taxon>Bacteria</taxon>
        <taxon>Bacillati</taxon>
        <taxon>Bacillota</taxon>
        <taxon>Bacilli</taxon>
        <taxon>Lactobacillales</taxon>
        <taxon>Streptococcaceae</taxon>
        <taxon>Streptococcus</taxon>
    </lineage>
</organism>
<proteinExistence type="predicted"/>
<name>A0ABS6SWD9_9STRE</name>
<gene>
    <name evidence="1" type="ORF">KUA57_09490</name>
</gene>